<accession>A0A8B8BYI4</accession>
<dbReference type="AlphaFoldDB" id="A0A8B8BYI4"/>
<sequence length="145" mass="16900">MKEDDGFVPGEMEEYMLLKQLEDRISFFHKGKAFKNPLMVTVKRAELNSVINKLEDPPRLIFVKGDKGFCNTYIIGGGTQIEVSKDLRKALTLLLFAYYVWDLAYPKYYQLLGFLQVYILGDKENKFAISQNYLKFTKMFDDLNV</sequence>
<keyword evidence="1" id="KW-1185">Reference proteome</keyword>
<dbReference type="KEGG" id="cvn:111114453"/>
<dbReference type="Proteomes" id="UP000694844">
    <property type="component" value="Chromosome 9"/>
</dbReference>
<protein>
    <submittedName>
        <fullName evidence="2">Uncharacterized protein LOC111114453</fullName>
    </submittedName>
</protein>
<gene>
    <name evidence="2" type="primary">LOC111114453</name>
</gene>
<dbReference type="OrthoDB" id="6149269at2759"/>
<evidence type="ECO:0000313" key="2">
    <source>
        <dbReference type="RefSeq" id="XP_022308457.1"/>
    </source>
</evidence>
<name>A0A8B8BYI4_CRAVI</name>
<evidence type="ECO:0000313" key="1">
    <source>
        <dbReference type="Proteomes" id="UP000694844"/>
    </source>
</evidence>
<dbReference type="GeneID" id="111114453"/>
<dbReference type="RefSeq" id="XP_022308457.1">
    <property type="nucleotide sequence ID" value="XM_022452749.1"/>
</dbReference>
<reference evidence="2" key="1">
    <citation type="submission" date="2025-08" db="UniProtKB">
        <authorList>
            <consortium name="RefSeq"/>
        </authorList>
    </citation>
    <scope>IDENTIFICATION</scope>
    <source>
        <tissue evidence="2">Whole sample</tissue>
    </source>
</reference>
<organism evidence="1 2">
    <name type="scientific">Crassostrea virginica</name>
    <name type="common">Eastern oyster</name>
    <dbReference type="NCBI Taxonomy" id="6565"/>
    <lineage>
        <taxon>Eukaryota</taxon>
        <taxon>Metazoa</taxon>
        <taxon>Spiralia</taxon>
        <taxon>Lophotrochozoa</taxon>
        <taxon>Mollusca</taxon>
        <taxon>Bivalvia</taxon>
        <taxon>Autobranchia</taxon>
        <taxon>Pteriomorphia</taxon>
        <taxon>Ostreida</taxon>
        <taxon>Ostreoidea</taxon>
        <taxon>Ostreidae</taxon>
        <taxon>Crassostrea</taxon>
    </lineage>
</organism>
<proteinExistence type="predicted"/>